<evidence type="ECO:0000256" key="6">
    <source>
        <dbReference type="SAM" id="MobiDB-lite"/>
    </source>
</evidence>
<dbReference type="InterPro" id="IPR000330">
    <property type="entry name" value="SNF2_N"/>
</dbReference>
<dbReference type="InterPro" id="IPR049730">
    <property type="entry name" value="SNF2/RAD54-like_C"/>
</dbReference>
<name>K0SYJ3_THAOC</name>
<feature type="compositionally biased region" description="Basic and acidic residues" evidence="6">
    <location>
        <begin position="223"/>
        <end position="235"/>
    </location>
</feature>
<evidence type="ECO:0000256" key="1">
    <source>
        <dbReference type="ARBA" id="ARBA00004123"/>
    </source>
</evidence>
<dbReference type="GO" id="GO:0031491">
    <property type="term" value="F:nucleosome binding"/>
    <property type="evidence" value="ECO:0007669"/>
    <property type="project" value="InterPro"/>
</dbReference>
<dbReference type="OrthoDB" id="5857104at2759"/>
<evidence type="ECO:0000313" key="11">
    <source>
        <dbReference type="Proteomes" id="UP000266841"/>
    </source>
</evidence>
<feature type="compositionally biased region" description="Basic residues" evidence="6">
    <location>
        <begin position="243"/>
        <end position="255"/>
    </location>
</feature>
<feature type="region of interest" description="Disordered" evidence="6">
    <location>
        <begin position="223"/>
        <end position="281"/>
    </location>
</feature>
<feature type="compositionally biased region" description="Basic residues" evidence="6">
    <location>
        <begin position="1329"/>
        <end position="1351"/>
    </location>
</feature>
<dbReference type="SUPFAM" id="SSF52540">
    <property type="entry name" value="P-loop containing nucleoside triphosphate hydrolases"/>
    <property type="match status" value="2"/>
</dbReference>
<organism evidence="10 11">
    <name type="scientific">Thalassiosira oceanica</name>
    <name type="common">Marine diatom</name>
    <dbReference type="NCBI Taxonomy" id="159749"/>
    <lineage>
        <taxon>Eukaryota</taxon>
        <taxon>Sar</taxon>
        <taxon>Stramenopiles</taxon>
        <taxon>Ochrophyta</taxon>
        <taxon>Bacillariophyta</taxon>
        <taxon>Coscinodiscophyceae</taxon>
        <taxon>Thalassiosirophycidae</taxon>
        <taxon>Thalassiosirales</taxon>
        <taxon>Thalassiosiraceae</taxon>
        <taxon>Thalassiosira</taxon>
    </lineage>
</organism>
<dbReference type="InterPro" id="IPR044754">
    <property type="entry name" value="Isw1/2_DEXHc"/>
</dbReference>
<dbReference type="GO" id="GO:0042393">
    <property type="term" value="F:histone binding"/>
    <property type="evidence" value="ECO:0007669"/>
    <property type="project" value="TreeGrafter"/>
</dbReference>
<dbReference type="Gene3D" id="3.40.50.300">
    <property type="entry name" value="P-loop containing nucleotide triphosphate hydrolases"/>
    <property type="match status" value="2"/>
</dbReference>
<keyword evidence="11" id="KW-1185">Reference proteome</keyword>
<dbReference type="PROSITE" id="PS51192">
    <property type="entry name" value="HELICASE_ATP_BIND_1"/>
    <property type="match status" value="1"/>
</dbReference>
<evidence type="ECO:0000256" key="4">
    <source>
        <dbReference type="ARBA" id="ARBA00023242"/>
    </source>
</evidence>
<dbReference type="InterPro" id="IPR009057">
    <property type="entry name" value="Homeodomain-like_sf"/>
</dbReference>
<dbReference type="Pfam" id="PF09111">
    <property type="entry name" value="SLIDE"/>
    <property type="match status" value="1"/>
</dbReference>
<comment type="caution">
    <text evidence="10">The sequence shown here is derived from an EMBL/GenBank/DDBJ whole genome shotgun (WGS) entry which is preliminary data.</text>
</comment>
<dbReference type="GO" id="GO:0000785">
    <property type="term" value="C:chromatin"/>
    <property type="evidence" value="ECO:0007669"/>
    <property type="project" value="TreeGrafter"/>
</dbReference>
<feature type="DNA-binding region" description="HMG box" evidence="5">
    <location>
        <begin position="3"/>
        <end position="101"/>
    </location>
</feature>
<feature type="compositionally biased region" description="Polar residues" evidence="6">
    <location>
        <begin position="1543"/>
        <end position="1553"/>
    </location>
</feature>
<gene>
    <name evidence="10" type="ORF">THAOC_13031</name>
</gene>
<dbReference type="SMART" id="SM00487">
    <property type="entry name" value="DEXDc"/>
    <property type="match status" value="1"/>
</dbReference>
<dbReference type="CDD" id="cd18793">
    <property type="entry name" value="SF2_C_SNF"/>
    <property type="match status" value="1"/>
</dbReference>
<evidence type="ECO:0000256" key="3">
    <source>
        <dbReference type="ARBA" id="ARBA00022801"/>
    </source>
</evidence>
<dbReference type="InterPro" id="IPR009071">
    <property type="entry name" value="HMG_box_dom"/>
</dbReference>
<dbReference type="Gene3D" id="1.10.30.10">
    <property type="entry name" value="High mobility group box domain"/>
    <property type="match status" value="1"/>
</dbReference>
<dbReference type="SMART" id="SM00490">
    <property type="entry name" value="HELICc"/>
    <property type="match status" value="1"/>
</dbReference>
<dbReference type="eggNOG" id="KOG0385">
    <property type="taxonomic scope" value="Eukaryota"/>
</dbReference>
<evidence type="ECO:0000259" key="8">
    <source>
        <dbReference type="PROSITE" id="PS51192"/>
    </source>
</evidence>
<sequence>MVVTKAKTAFGFWQVSNRSSSMFDQFGPTRSRIQISTLNLLQPQADKLAGIMRRDDVDGMGKAMKILSAEWQTLSDLDRKPYLDREEEDRARYQRECRDADEAAYLAHQERKKKNQMPAEDENLVSSSRGARAQQDAERAKRDAKAQARREAADARLTEEEREERRAAKAAKRAEVLERQRKKDAEEKAVADRHKKLDKEATKKTADRLKYLLAQSDIFSRLKDGKSRTTEDASRADAGGGYKSKHSPAKKKGRPKKDEEAAPDGEGLDEDDEEEGESHTFLTKQPSCIKFGTLKPYQLEGLNWMIHLAEKGLNGILADEMGLGKTLQSISILAYHYEYLKIQGPHLICVPKSTLSNWMNELNRWCPSLRVIRFHGMKDEREELVEDYFTNEAAAHDGRRPTRQIRNEETGEMEDDNSDNPRAWDVCVTTYEMANMEKRTLGRFAWKYLIIDEAHRLKNEASMFSTTVREFNTANRLLLTGTPLQNNLHELWALLNFLLPDIFSSSQQFDEWFNLEIDDADAKKKMISQLHGVLRPFMIRRLKADVAKGLPPKTETLVMVGMSKMQKQLYKRLLLRDIKAITGKNTNSGKTAVLNIVMQLRKCCNHPYLFEGIEDRTLDPLGEHLVDNCGKLNMVDKLLKKLKERGSRVLIFTQMTRILDIMEDFMHMRGYKYCRLDGQTDYETRERSIREFNAEGSEKFCFILSTRAGNPQADLQAQDRCHRLGQKKPVSIFRLVTENTVEQKIIERAQQKLKLDAMVVQQGRLKEKDKVTKEEVMAAVRFGADAVFRSEESTISNDDIDVILERGKAKTKELADKITKAEKGDLLDFRLDGGVSSQTFEGIDYSDAQLRNQLRLLAADSMGKRERKPPPVTYTEIIQPKKSMVIKNQKIRLPRPLRLPSMEDHQFYNRARLLEISDKEFQLFATLKETGKVPSYEYMEQKRTILPPNLAKEKWELLAEGFSEINRSQFFHFIKACTKYGRADFDNISEAMGLPTDLIRVYSTAFWEYGPTELKSDEWERVKGQIEKGERRLEKQREQEKMLGKFVATFDNPETDITFANKGNAHFSLEQDRAILCAVAKHGYGNWEKVREEIRNDSNLLFHHTVQGMNIDAISKRCDYRLRQMEKELETREKKINVKPPAVVEAESTLEAIRQMEEYEIEKQDMEMRGQMVPPIQAYVSNGLEVFEDYLRDQQECIDGLREIETQIRGCNVLAEETKECINRGDQYVNYSHIVLRGGGSRGGLNDDGRGWGVSLEERINASVLSIPECGACQFCVDPSTNKICIQRRYVRDVLVQEEMAKVPTTSPVPSSDSKSSKAKSLGPSASSKVRKKPGPKPGSKKSGPKPKKARTTSPKPDAQRSESQLAGDPMEVEHLDPASQPPQKEKKKPGPKPKKAEPKSESEKRKSGGFKMSVPENLLPEFAKLIGVDGTNLRNDIINDFTATHPNTSARQVTIKFSEMATKNRPETAKEAPKQGGRGRAVWYYLRPMFYHLLEESERPSGWEEAAKVDNALYEKEIAEKERATAEKKLKASMKAKDANDGMTTMTSSAANTDDEVGSTVSSKF</sequence>
<dbReference type="GO" id="GO:0005524">
    <property type="term" value="F:ATP binding"/>
    <property type="evidence" value="ECO:0007669"/>
    <property type="project" value="InterPro"/>
</dbReference>
<dbReference type="PANTHER" id="PTHR45623:SF49">
    <property type="entry name" value="SWI_SNF-RELATED MATRIX-ASSOCIATED ACTIN-DEPENDENT REGULATOR OF CHROMATIN SUBFAMILY A MEMBER 5"/>
    <property type="match status" value="1"/>
</dbReference>
<feature type="compositionally biased region" description="Basic and acidic residues" evidence="6">
    <location>
        <begin position="135"/>
        <end position="202"/>
    </location>
</feature>
<dbReference type="GO" id="GO:0005634">
    <property type="term" value="C:nucleus"/>
    <property type="evidence" value="ECO:0007669"/>
    <property type="project" value="UniProtKB-SubCell"/>
</dbReference>
<dbReference type="InterPro" id="IPR015195">
    <property type="entry name" value="SLIDE"/>
</dbReference>
<dbReference type="Proteomes" id="UP000266841">
    <property type="component" value="Unassembled WGS sequence"/>
</dbReference>
<dbReference type="GO" id="GO:0034728">
    <property type="term" value="P:nucleosome organization"/>
    <property type="evidence" value="ECO:0007669"/>
    <property type="project" value="TreeGrafter"/>
</dbReference>
<dbReference type="InterPro" id="IPR001650">
    <property type="entry name" value="Helicase_C-like"/>
</dbReference>
<feature type="compositionally biased region" description="Basic and acidic residues" evidence="6">
    <location>
        <begin position="1530"/>
        <end position="1541"/>
    </location>
</feature>
<dbReference type="Gene3D" id="1.10.10.60">
    <property type="entry name" value="Homeodomain-like"/>
    <property type="match status" value="2"/>
</dbReference>
<evidence type="ECO:0000259" key="7">
    <source>
        <dbReference type="PROSITE" id="PS50118"/>
    </source>
</evidence>
<dbReference type="Pfam" id="PF09011">
    <property type="entry name" value="HMG_box_2"/>
    <property type="match status" value="1"/>
</dbReference>
<evidence type="ECO:0000256" key="2">
    <source>
        <dbReference type="ARBA" id="ARBA00009687"/>
    </source>
</evidence>
<dbReference type="GO" id="GO:0003677">
    <property type="term" value="F:DNA binding"/>
    <property type="evidence" value="ECO:0007669"/>
    <property type="project" value="UniProtKB-UniRule"/>
</dbReference>
<evidence type="ECO:0000259" key="9">
    <source>
        <dbReference type="PROSITE" id="PS51194"/>
    </source>
</evidence>
<dbReference type="OMA" id="CRRISAY"/>
<dbReference type="PANTHER" id="PTHR45623">
    <property type="entry name" value="CHROMODOMAIN-HELICASE-DNA-BINDING PROTEIN 3-RELATED-RELATED"/>
    <property type="match status" value="1"/>
</dbReference>
<feature type="compositionally biased region" description="Basic and acidic residues" evidence="6">
    <location>
        <begin position="1395"/>
        <end position="1407"/>
    </location>
</feature>
<feature type="compositionally biased region" description="Basic and acidic residues" evidence="6">
    <location>
        <begin position="396"/>
        <end position="409"/>
    </location>
</feature>
<dbReference type="InterPro" id="IPR036910">
    <property type="entry name" value="HMG_box_dom_sf"/>
</dbReference>
<dbReference type="Pfam" id="PF00176">
    <property type="entry name" value="SNF2-rel_dom"/>
    <property type="match status" value="1"/>
</dbReference>
<feature type="domain" description="HMG box" evidence="7">
    <location>
        <begin position="3"/>
        <end position="101"/>
    </location>
</feature>
<dbReference type="PROSITE" id="PS50118">
    <property type="entry name" value="HMG_BOX_2"/>
    <property type="match status" value="1"/>
</dbReference>
<feature type="region of interest" description="Disordered" evidence="6">
    <location>
        <begin position="396"/>
        <end position="419"/>
    </location>
</feature>
<feature type="compositionally biased region" description="Low complexity" evidence="6">
    <location>
        <begin position="1302"/>
        <end position="1314"/>
    </location>
</feature>
<comment type="similarity">
    <text evidence="2">Belongs to the SNF2/RAD54 helicase family. ISWI subfamily.</text>
</comment>
<dbReference type="InterPro" id="IPR027417">
    <property type="entry name" value="P-loop_NTPase"/>
</dbReference>
<evidence type="ECO:0000256" key="5">
    <source>
        <dbReference type="PROSITE-ProRule" id="PRU00267"/>
    </source>
</evidence>
<dbReference type="EMBL" id="AGNL01015292">
    <property type="protein sequence ID" value="EJK66066.1"/>
    <property type="molecule type" value="Genomic_DNA"/>
</dbReference>
<evidence type="ECO:0000313" key="10">
    <source>
        <dbReference type="EMBL" id="EJK66066.1"/>
    </source>
</evidence>
<dbReference type="InterPro" id="IPR014001">
    <property type="entry name" value="Helicase_ATP-bd"/>
</dbReference>
<dbReference type="Pfam" id="PF00271">
    <property type="entry name" value="Helicase_C"/>
    <property type="match status" value="1"/>
</dbReference>
<dbReference type="InterPro" id="IPR038718">
    <property type="entry name" value="SNF2-like_sf"/>
</dbReference>
<feature type="region of interest" description="Disordered" evidence="6">
    <location>
        <begin position="109"/>
        <end position="202"/>
    </location>
</feature>
<dbReference type="CDD" id="cd00167">
    <property type="entry name" value="SANT"/>
    <property type="match status" value="1"/>
</dbReference>
<dbReference type="SUPFAM" id="SSF47095">
    <property type="entry name" value="HMG-box"/>
    <property type="match status" value="1"/>
</dbReference>
<feature type="region of interest" description="Disordered" evidence="6">
    <location>
        <begin position="1530"/>
        <end position="1566"/>
    </location>
</feature>
<accession>K0SYJ3</accession>
<reference evidence="10 11" key="1">
    <citation type="journal article" date="2012" name="Genome Biol.">
        <title>Genome and low-iron response of an oceanic diatom adapted to chronic iron limitation.</title>
        <authorList>
            <person name="Lommer M."/>
            <person name="Specht M."/>
            <person name="Roy A.S."/>
            <person name="Kraemer L."/>
            <person name="Andreson R."/>
            <person name="Gutowska M.A."/>
            <person name="Wolf J."/>
            <person name="Bergner S.V."/>
            <person name="Schilhabel M.B."/>
            <person name="Klostermeier U.C."/>
            <person name="Beiko R.G."/>
            <person name="Rosenstiel P."/>
            <person name="Hippler M."/>
            <person name="Laroche J."/>
        </authorList>
    </citation>
    <scope>NUCLEOTIDE SEQUENCE [LARGE SCALE GENOMIC DNA]</scope>
    <source>
        <strain evidence="10 11">CCMP1005</strain>
    </source>
</reference>
<dbReference type="GO" id="GO:0016887">
    <property type="term" value="F:ATP hydrolysis activity"/>
    <property type="evidence" value="ECO:0007669"/>
    <property type="project" value="TreeGrafter"/>
</dbReference>
<feature type="domain" description="Helicase C-terminal" evidence="9">
    <location>
        <begin position="634"/>
        <end position="788"/>
    </location>
</feature>
<dbReference type="PROSITE" id="PS51194">
    <property type="entry name" value="HELICASE_CTER"/>
    <property type="match status" value="1"/>
</dbReference>
<keyword evidence="4 5" id="KW-0539">Nucleus</keyword>
<dbReference type="GO" id="GO:0140658">
    <property type="term" value="F:ATP-dependent chromatin remodeler activity"/>
    <property type="evidence" value="ECO:0007669"/>
    <property type="project" value="TreeGrafter"/>
</dbReference>
<comment type="subcellular location">
    <subcellularLocation>
        <location evidence="1">Nucleus</location>
    </subcellularLocation>
</comment>
<dbReference type="SUPFAM" id="SSF46689">
    <property type="entry name" value="Homeodomain-like"/>
    <property type="match status" value="1"/>
</dbReference>
<feature type="region of interest" description="Disordered" evidence="6">
    <location>
        <begin position="1302"/>
        <end position="1414"/>
    </location>
</feature>
<dbReference type="InterPro" id="IPR036306">
    <property type="entry name" value="ISWI_HAND-dom_sf"/>
</dbReference>
<dbReference type="Gene3D" id="3.40.50.10810">
    <property type="entry name" value="Tandem AAA-ATPase domain"/>
    <property type="match status" value="1"/>
</dbReference>
<protein>
    <submittedName>
        <fullName evidence="10">Uncharacterized protein</fullName>
    </submittedName>
</protein>
<keyword evidence="5" id="KW-0238">DNA-binding</keyword>
<dbReference type="SUPFAM" id="SSF101224">
    <property type="entry name" value="HAND domain of the nucleosome remodeling ATPase ISWI"/>
    <property type="match status" value="1"/>
</dbReference>
<feature type="domain" description="Helicase ATP-binding" evidence="8">
    <location>
        <begin position="306"/>
        <end position="501"/>
    </location>
</feature>
<feature type="compositionally biased region" description="Acidic residues" evidence="6">
    <location>
        <begin position="261"/>
        <end position="276"/>
    </location>
</feature>
<dbReference type="CDD" id="cd17997">
    <property type="entry name" value="DEXHc_SMARCA1_SMARCA5"/>
    <property type="match status" value="1"/>
</dbReference>
<keyword evidence="3" id="KW-0378">Hydrolase</keyword>
<dbReference type="InterPro" id="IPR001005">
    <property type="entry name" value="SANT/Myb"/>
</dbReference>
<proteinExistence type="inferred from homology"/>